<sequence>MQTIVPDIVSFGGWTLLSIPLLWLALIRIWDQVIGDRDIGANLIITGLATLWTAALSLWS</sequence>
<evidence type="ECO:0000313" key="2">
    <source>
        <dbReference type="EMBL" id="MBB3713931.1"/>
    </source>
</evidence>
<feature type="transmembrane region" description="Helical" evidence="1">
    <location>
        <begin position="39"/>
        <end position="59"/>
    </location>
</feature>
<name>A0ABR6HTP9_9RHOB</name>
<gene>
    <name evidence="2" type="ORF">FHS00_003544</name>
</gene>
<evidence type="ECO:0000256" key="1">
    <source>
        <dbReference type="SAM" id="Phobius"/>
    </source>
</evidence>
<reference evidence="2 3" key="1">
    <citation type="submission" date="2020-08" db="EMBL/GenBank/DDBJ databases">
        <title>Genomic Encyclopedia of Type Strains, Phase III (KMG-III): the genomes of soil and plant-associated and newly described type strains.</title>
        <authorList>
            <person name="Whitman W."/>
        </authorList>
    </citation>
    <scope>NUCLEOTIDE SEQUENCE [LARGE SCALE GENOMIC DNA]</scope>
    <source>
        <strain evidence="2 3">CECT 8572</strain>
    </source>
</reference>
<protein>
    <submittedName>
        <fullName evidence="2">Uncharacterized protein</fullName>
    </submittedName>
</protein>
<comment type="caution">
    <text evidence="2">The sequence shown here is derived from an EMBL/GenBank/DDBJ whole genome shotgun (WGS) entry which is preliminary data.</text>
</comment>
<keyword evidence="1" id="KW-1133">Transmembrane helix</keyword>
<accession>A0ABR6HTP9</accession>
<organism evidence="2 3">
    <name type="scientific">Limimaricola variabilis</name>
    <dbReference type="NCBI Taxonomy" id="1492771"/>
    <lineage>
        <taxon>Bacteria</taxon>
        <taxon>Pseudomonadati</taxon>
        <taxon>Pseudomonadota</taxon>
        <taxon>Alphaproteobacteria</taxon>
        <taxon>Rhodobacterales</taxon>
        <taxon>Paracoccaceae</taxon>
        <taxon>Limimaricola</taxon>
    </lineage>
</organism>
<dbReference type="EMBL" id="JACIBX010000031">
    <property type="protein sequence ID" value="MBB3713931.1"/>
    <property type="molecule type" value="Genomic_DNA"/>
</dbReference>
<keyword evidence="1" id="KW-0472">Membrane</keyword>
<proteinExistence type="predicted"/>
<dbReference type="Proteomes" id="UP000576152">
    <property type="component" value="Unassembled WGS sequence"/>
</dbReference>
<feature type="transmembrane region" description="Helical" evidence="1">
    <location>
        <begin position="6"/>
        <end position="27"/>
    </location>
</feature>
<keyword evidence="3" id="KW-1185">Reference proteome</keyword>
<evidence type="ECO:0000313" key="3">
    <source>
        <dbReference type="Proteomes" id="UP000576152"/>
    </source>
</evidence>
<keyword evidence="1" id="KW-0812">Transmembrane</keyword>